<name>A0AAV3T9J3_9EURY</name>
<feature type="compositionally biased region" description="Acidic residues" evidence="1">
    <location>
        <begin position="44"/>
        <end position="54"/>
    </location>
</feature>
<accession>A0AAV3T9J3</accession>
<sequence>MTDTMKDVDHTHPHGDSGAARSFRRGPAVAADGSGRPADRENEQATESDDDSMADVDHQPPAGDGANPAFERGKKPQAERVADDVSEDEE</sequence>
<dbReference type="EMBL" id="BAAADV010000004">
    <property type="protein sequence ID" value="GAA0673929.1"/>
    <property type="molecule type" value="Genomic_DNA"/>
</dbReference>
<dbReference type="AlphaFoldDB" id="A0AAV3T9J3"/>
<dbReference type="InterPro" id="IPR058742">
    <property type="entry name" value="DUF7989"/>
</dbReference>
<dbReference type="Pfam" id="PF25951">
    <property type="entry name" value="DUF7989"/>
    <property type="match status" value="1"/>
</dbReference>
<feature type="compositionally biased region" description="Basic and acidic residues" evidence="1">
    <location>
        <begin position="71"/>
        <end position="83"/>
    </location>
</feature>
<reference evidence="2 3" key="1">
    <citation type="journal article" date="2019" name="Int. J. Syst. Evol. Microbiol.">
        <title>The Global Catalogue of Microorganisms (GCM) 10K type strain sequencing project: providing services to taxonomists for standard genome sequencing and annotation.</title>
        <authorList>
            <consortium name="The Broad Institute Genomics Platform"/>
            <consortium name="The Broad Institute Genome Sequencing Center for Infectious Disease"/>
            <person name="Wu L."/>
            <person name="Ma J."/>
        </authorList>
    </citation>
    <scope>NUCLEOTIDE SEQUENCE [LARGE SCALE GENOMIC DNA]</scope>
    <source>
        <strain evidence="2 3">JCM 16328</strain>
    </source>
</reference>
<feature type="compositionally biased region" description="Basic and acidic residues" evidence="1">
    <location>
        <begin position="1"/>
        <end position="15"/>
    </location>
</feature>
<keyword evidence="3" id="KW-1185">Reference proteome</keyword>
<protein>
    <submittedName>
        <fullName evidence="2">Uncharacterized protein</fullName>
    </submittedName>
</protein>
<evidence type="ECO:0000313" key="2">
    <source>
        <dbReference type="EMBL" id="GAA0673929.1"/>
    </source>
</evidence>
<dbReference type="RefSeq" id="WP_343773999.1">
    <property type="nucleotide sequence ID" value="NZ_BAAADV010000004.1"/>
</dbReference>
<comment type="caution">
    <text evidence="2">The sequence shown here is derived from an EMBL/GenBank/DDBJ whole genome shotgun (WGS) entry which is preliminary data.</text>
</comment>
<feature type="region of interest" description="Disordered" evidence="1">
    <location>
        <begin position="1"/>
        <end position="90"/>
    </location>
</feature>
<proteinExistence type="predicted"/>
<dbReference type="Proteomes" id="UP001500420">
    <property type="component" value="Unassembled WGS sequence"/>
</dbReference>
<gene>
    <name evidence="2" type="ORF">GCM10009020_21350</name>
</gene>
<evidence type="ECO:0000256" key="1">
    <source>
        <dbReference type="SAM" id="MobiDB-lite"/>
    </source>
</evidence>
<evidence type="ECO:0000313" key="3">
    <source>
        <dbReference type="Proteomes" id="UP001500420"/>
    </source>
</evidence>
<organism evidence="2 3">
    <name type="scientific">Natronoarchaeum mannanilyticum</name>
    <dbReference type="NCBI Taxonomy" id="926360"/>
    <lineage>
        <taxon>Archaea</taxon>
        <taxon>Methanobacteriati</taxon>
        <taxon>Methanobacteriota</taxon>
        <taxon>Stenosarchaea group</taxon>
        <taxon>Halobacteria</taxon>
        <taxon>Halobacteriales</taxon>
        <taxon>Natronoarchaeaceae</taxon>
    </lineage>
</organism>